<gene>
    <name evidence="2" type="ORF">KP79_PYT11251</name>
</gene>
<dbReference type="Gene3D" id="3.40.50.620">
    <property type="entry name" value="HUPs"/>
    <property type="match status" value="1"/>
</dbReference>
<organism evidence="2 3">
    <name type="scientific">Mizuhopecten yessoensis</name>
    <name type="common">Japanese scallop</name>
    <name type="synonym">Patinopecten yessoensis</name>
    <dbReference type="NCBI Taxonomy" id="6573"/>
    <lineage>
        <taxon>Eukaryota</taxon>
        <taxon>Metazoa</taxon>
        <taxon>Spiralia</taxon>
        <taxon>Lophotrochozoa</taxon>
        <taxon>Mollusca</taxon>
        <taxon>Bivalvia</taxon>
        <taxon>Autobranchia</taxon>
        <taxon>Pteriomorphia</taxon>
        <taxon>Pectinida</taxon>
        <taxon>Pectinoidea</taxon>
        <taxon>Pectinidae</taxon>
        <taxon>Mizuhopecten</taxon>
    </lineage>
</organism>
<accession>A0A210QAQ7</accession>
<dbReference type="InterPro" id="IPR014729">
    <property type="entry name" value="Rossmann-like_a/b/a_fold"/>
</dbReference>
<keyword evidence="3" id="KW-1185">Reference proteome</keyword>
<reference evidence="2 3" key="1">
    <citation type="journal article" date="2017" name="Nat. Ecol. Evol.">
        <title>Scallop genome provides insights into evolution of bilaterian karyotype and development.</title>
        <authorList>
            <person name="Wang S."/>
            <person name="Zhang J."/>
            <person name="Jiao W."/>
            <person name="Li J."/>
            <person name="Xun X."/>
            <person name="Sun Y."/>
            <person name="Guo X."/>
            <person name="Huan P."/>
            <person name="Dong B."/>
            <person name="Zhang L."/>
            <person name="Hu X."/>
            <person name="Sun X."/>
            <person name="Wang J."/>
            <person name="Zhao C."/>
            <person name="Wang Y."/>
            <person name="Wang D."/>
            <person name="Huang X."/>
            <person name="Wang R."/>
            <person name="Lv J."/>
            <person name="Li Y."/>
            <person name="Zhang Z."/>
            <person name="Liu B."/>
            <person name="Lu W."/>
            <person name="Hui Y."/>
            <person name="Liang J."/>
            <person name="Zhou Z."/>
            <person name="Hou R."/>
            <person name="Li X."/>
            <person name="Liu Y."/>
            <person name="Li H."/>
            <person name="Ning X."/>
            <person name="Lin Y."/>
            <person name="Zhao L."/>
            <person name="Xing Q."/>
            <person name="Dou J."/>
            <person name="Li Y."/>
            <person name="Mao J."/>
            <person name="Guo H."/>
            <person name="Dou H."/>
            <person name="Li T."/>
            <person name="Mu C."/>
            <person name="Jiang W."/>
            <person name="Fu Q."/>
            <person name="Fu X."/>
            <person name="Miao Y."/>
            <person name="Liu J."/>
            <person name="Yu Q."/>
            <person name="Li R."/>
            <person name="Liao H."/>
            <person name="Li X."/>
            <person name="Kong Y."/>
            <person name="Jiang Z."/>
            <person name="Chourrout D."/>
            <person name="Li R."/>
            <person name="Bao Z."/>
        </authorList>
    </citation>
    <scope>NUCLEOTIDE SEQUENCE [LARGE SCALE GENOMIC DNA]</scope>
    <source>
        <strain evidence="2 3">PY_sf001</strain>
    </source>
</reference>
<dbReference type="STRING" id="6573.A0A210QAQ7"/>
<dbReference type="Pfam" id="PF00582">
    <property type="entry name" value="Usp"/>
    <property type="match status" value="1"/>
</dbReference>
<dbReference type="CDD" id="cd23659">
    <property type="entry name" value="USP_At3g01520-like"/>
    <property type="match status" value="1"/>
</dbReference>
<dbReference type="SUPFAM" id="SSF52402">
    <property type="entry name" value="Adenine nucleotide alpha hydrolases-like"/>
    <property type="match status" value="1"/>
</dbReference>
<dbReference type="OrthoDB" id="843225at2759"/>
<comment type="caution">
    <text evidence="2">The sequence shown here is derived from an EMBL/GenBank/DDBJ whole genome shotgun (WGS) entry which is preliminary data.</text>
</comment>
<evidence type="ECO:0000313" key="2">
    <source>
        <dbReference type="EMBL" id="OWF45817.1"/>
    </source>
</evidence>
<proteinExistence type="predicted"/>
<dbReference type="PANTHER" id="PTHR46989">
    <property type="entry name" value="USP DOMAIN-CONTAINING PROTEIN"/>
    <property type="match status" value="1"/>
</dbReference>
<dbReference type="Proteomes" id="UP000242188">
    <property type="component" value="Unassembled WGS sequence"/>
</dbReference>
<dbReference type="InterPro" id="IPR006016">
    <property type="entry name" value="UspA"/>
</dbReference>
<evidence type="ECO:0000259" key="1">
    <source>
        <dbReference type="Pfam" id="PF00582"/>
    </source>
</evidence>
<dbReference type="EMBL" id="NEDP02004389">
    <property type="protein sequence ID" value="OWF45817.1"/>
    <property type="molecule type" value="Genomic_DNA"/>
</dbReference>
<dbReference type="PANTHER" id="PTHR46989:SF3">
    <property type="entry name" value="USPA DOMAIN-CONTAINING PROTEIN"/>
    <property type="match status" value="1"/>
</dbReference>
<sequence length="158" mass="17610">MAEQTTNSLKKVLIAMDGSENAEYAFNWYIDVCHKGGNYVILCHVGDYKGLVHTPVMSLDANLVQRMISEEENRIKLLMAKFSEMLKRAMVDGKVIRATGEPGEAVVRTAKEQDVDYIVTGSRGLGTIRRTFLGSTSDYILHHSHIPVTIVQVPSDKK</sequence>
<dbReference type="AlphaFoldDB" id="A0A210QAQ7"/>
<protein>
    <submittedName>
        <fullName evidence="2">Stress response protein NhaX</fullName>
    </submittedName>
</protein>
<feature type="domain" description="UspA" evidence="1">
    <location>
        <begin position="10"/>
        <end position="151"/>
    </location>
</feature>
<dbReference type="PRINTS" id="PR01438">
    <property type="entry name" value="UNVRSLSTRESS"/>
</dbReference>
<dbReference type="InterPro" id="IPR006015">
    <property type="entry name" value="Universal_stress_UspA"/>
</dbReference>
<name>A0A210QAQ7_MIZYE</name>
<evidence type="ECO:0000313" key="3">
    <source>
        <dbReference type="Proteomes" id="UP000242188"/>
    </source>
</evidence>